<evidence type="ECO:0000313" key="3">
    <source>
        <dbReference type="Proteomes" id="UP001085076"/>
    </source>
</evidence>
<feature type="compositionally biased region" description="Polar residues" evidence="1">
    <location>
        <begin position="67"/>
        <end position="85"/>
    </location>
</feature>
<dbReference type="OrthoDB" id="1929004at2759"/>
<dbReference type="EMBL" id="JAGGNH010000009">
    <property type="protein sequence ID" value="KAJ0963446.1"/>
    <property type="molecule type" value="Genomic_DNA"/>
</dbReference>
<feature type="region of interest" description="Disordered" evidence="1">
    <location>
        <begin position="1"/>
        <end position="33"/>
    </location>
</feature>
<dbReference type="Proteomes" id="UP001085076">
    <property type="component" value="Miscellaneous, Linkage group lg09"/>
</dbReference>
<name>A0A9D5BZA5_9LILI</name>
<organism evidence="2 3">
    <name type="scientific">Dioscorea zingiberensis</name>
    <dbReference type="NCBI Taxonomy" id="325984"/>
    <lineage>
        <taxon>Eukaryota</taxon>
        <taxon>Viridiplantae</taxon>
        <taxon>Streptophyta</taxon>
        <taxon>Embryophyta</taxon>
        <taxon>Tracheophyta</taxon>
        <taxon>Spermatophyta</taxon>
        <taxon>Magnoliopsida</taxon>
        <taxon>Liliopsida</taxon>
        <taxon>Dioscoreales</taxon>
        <taxon>Dioscoreaceae</taxon>
        <taxon>Dioscorea</taxon>
    </lineage>
</organism>
<accession>A0A9D5BZA5</accession>
<keyword evidence="3" id="KW-1185">Reference proteome</keyword>
<dbReference type="AlphaFoldDB" id="A0A9D5BZA5"/>
<proteinExistence type="predicted"/>
<feature type="compositionally biased region" description="Basic and acidic residues" evidence="1">
    <location>
        <begin position="10"/>
        <end position="22"/>
    </location>
</feature>
<reference evidence="2" key="2">
    <citation type="journal article" date="2022" name="Hortic Res">
        <title>The genome of Dioscorea zingiberensis sheds light on the biosynthesis, origin and evolution of the medicinally important diosgenin saponins.</title>
        <authorList>
            <person name="Li Y."/>
            <person name="Tan C."/>
            <person name="Li Z."/>
            <person name="Guo J."/>
            <person name="Li S."/>
            <person name="Chen X."/>
            <person name="Wang C."/>
            <person name="Dai X."/>
            <person name="Yang H."/>
            <person name="Song W."/>
            <person name="Hou L."/>
            <person name="Xu J."/>
            <person name="Tong Z."/>
            <person name="Xu A."/>
            <person name="Yuan X."/>
            <person name="Wang W."/>
            <person name="Yang Q."/>
            <person name="Chen L."/>
            <person name="Sun Z."/>
            <person name="Wang K."/>
            <person name="Pan B."/>
            <person name="Chen J."/>
            <person name="Bao Y."/>
            <person name="Liu F."/>
            <person name="Qi X."/>
            <person name="Gang D.R."/>
            <person name="Wen J."/>
            <person name="Li J."/>
        </authorList>
    </citation>
    <scope>NUCLEOTIDE SEQUENCE</scope>
    <source>
        <strain evidence="2">Dzin_1.0</strain>
    </source>
</reference>
<protein>
    <submittedName>
        <fullName evidence="2">Uncharacterized protein</fullName>
    </submittedName>
</protein>
<dbReference type="Pfam" id="PF10714">
    <property type="entry name" value="LEA_6"/>
    <property type="match status" value="1"/>
</dbReference>
<sequence>MSEQQQLMRPETEAGKEEKGRSMQELPLQSSPYVKYSDMEIYKLHDYDNDDHLPTIKTTRCGGSPAGSPTLSRSATNSPTLARSCSSKDRFPSHSPNNSNK</sequence>
<evidence type="ECO:0000256" key="1">
    <source>
        <dbReference type="SAM" id="MobiDB-lite"/>
    </source>
</evidence>
<comment type="caution">
    <text evidence="2">The sequence shown here is derived from an EMBL/GenBank/DDBJ whole genome shotgun (WGS) entry which is preliminary data.</text>
</comment>
<gene>
    <name evidence="2" type="ORF">J5N97_028568</name>
</gene>
<evidence type="ECO:0000313" key="2">
    <source>
        <dbReference type="EMBL" id="KAJ0963446.1"/>
    </source>
</evidence>
<reference evidence="2" key="1">
    <citation type="submission" date="2021-03" db="EMBL/GenBank/DDBJ databases">
        <authorList>
            <person name="Li Z."/>
            <person name="Yang C."/>
        </authorList>
    </citation>
    <scope>NUCLEOTIDE SEQUENCE</scope>
    <source>
        <strain evidence="2">Dzin_1.0</strain>
        <tissue evidence="2">Leaf</tissue>
    </source>
</reference>
<dbReference type="InterPro" id="IPR018930">
    <property type="entry name" value="LEA-18"/>
</dbReference>
<feature type="region of interest" description="Disordered" evidence="1">
    <location>
        <begin position="47"/>
        <end position="101"/>
    </location>
</feature>